<protein>
    <recommendedName>
        <fullName evidence="2">MobA-like NTP transferase domain-containing protein</fullName>
    </recommendedName>
</protein>
<feature type="domain" description="MobA-like NTP transferase" evidence="2">
    <location>
        <begin position="3"/>
        <end position="144"/>
    </location>
</feature>
<name>A6UTH2_META3</name>
<evidence type="ECO:0000313" key="3">
    <source>
        <dbReference type="EMBL" id="ABR55794.1"/>
    </source>
</evidence>
<dbReference type="SUPFAM" id="SSF53448">
    <property type="entry name" value="Nucleotide-diphospho-sugar transferases"/>
    <property type="match status" value="1"/>
</dbReference>
<dbReference type="Gene3D" id="3.90.550.10">
    <property type="entry name" value="Spore Coat Polysaccharide Biosynthesis Protein SpsA, Chain A"/>
    <property type="match status" value="1"/>
</dbReference>
<dbReference type="GeneID" id="5326479"/>
<dbReference type="EMBL" id="CP000743">
    <property type="protein sequence ID" value="ABR55794.1"/>
    <property type="molecule type" value="Genomic_DNA"/>
</dbReference>
<dbReference type="RefSeq" id="WP_011972926.1">
    <property type="nucleotide sequence ID" value="NC_009635.1"/>
</dbReference>
<evidence type="ECO:0000259" key="2">
    <source>
        <dbReference type="Pfam" id="PF12804"/>
    </source>
</evidence>
<gene>
    <name evidence="3" type="ordered locus">Maeo_0202</name>
</gene>
<dbReference type="PANTHER" id="PTHR19136">
    <property type="entry name" value="MOLYBDENUM COFACTOR GUANYLYLTRANSFERASE"/>
    <property type="match status" value="1"/>
</dbReference>
<organism evidence="3 4">
    <name type="scientific">Methanococcus aeolicus (strain ATCC BAA-1280 / DSM 17508 / OCM 812 / Nankai-3)</name>
    <dbReference type="NCBI Taxonomy" id="419665"/>
    <lineage>
        <taxon>Archaea</taxon>
        <taxon>Methanobacteriati</taxon>
        <taxon>Methanobacteriota</taxon>
        <taxon>Methanomada group</taxon>
        <taxon>Methanococci</taxon>
        <taxon>Methanococcales</taxon>
        <taxon>Methanococcaceae</taxon>
        <taxon>Methanococcus</taxon>
    </lineage>
</organism>
<accession>A6UTH2</accession>
<dbReference type="Pfam" id="PF12804">
    <property type="entry name" value="NTP_transf_3"/>
    <property type="match status" value="1"/>
</dbReference>
<dbReference type="STRING" id="419665.Maeo_0202"/>
<reference evidence="3" key="1">
    <citation type="submission" date="2007-06" db="EMBL/GenBank/DDBJ databases">
        <title>Complete sequence of Methanococcus aeolicus Nankai-3.</title>
        <authorList>
            <consortium name="US DOE Joint Genome Institute"/>
            <person name="Copeland A."/>
            <person name="Lucas S."/>
            <person name="Lapidus A."/>
            <person name="Barry K."/>
            <person name="Glavina del Rio T."/>
            <person name="Dalin E."/>
            <person name="Tice H."/>
            <person name="Pitluck S."/>
            <person name="Chain P."/>
            <person name="Malfatti S."/>
            <person name="Shin M."/>
            <person name="Vergez L."/>
            <person name="Schmutz J."/>
            <person name="Larimer F."/>
            <person name="Land M."/>
            <person name="Hauser L."/>
            <person name="Kyrpides N."/>
            <person name="Lykidis A."/>
            <person name="Sieprawska-Lupa M."/>
            <person name="Whitman W.B."/>
            <person name="Richardson P."/>
        </authorList>
    </citation>
    <scope>NUCLEOTIDE SEQUENCE [LARGE SCALE GENOMIC DNA]</scope>
    <source>
        <strain evidence="3">Nankai-3</strain>
    </source>
</reference>
<evidence type="ECO:0000313" key="4">
    <source>
        <dbReference type="Proteomes" id="UP000001106"/>
    </source>
</evidence>
<dbReference type="KEGG" id="mae:Maeo_0202"/>
<dbReference type="HOGENOM" id="CLU_098907_0_0_2"/>
<dbReference type="GO" id="GO:0016779">
    <property type="term" value="F:nucleotidyltransferase activity"/>
    <property type="evidence" value="ECO:0007669"/>
    <property type="project" value="TreeGrafter"/>
</dbReference>
<evidence type="ECO:0000256" key="1">
    <source>
        <dbReference type="ARBA" id="ARBA00022679"/>
    </source>
</evidence>
<dbReference type="eggNOG" id="arCOG01871">
    <property type="taxonomic scope" value="Archaea"/>
</dbReference>
<keyword evidence="1" id="KW-0808">Transferase</keyword>
<proteinExistence type="predicted"/>
<keyword evidence="4" id="KW-1185">Reference proteome</keyword>
<sequence length="202" mass="23058">MDALIMAGGKGTRLNLNVEKPLLKILDKPMIDYIIGELLKSKINKIYIATSKHTPKTKKYLINKYNNNNKVIIVDTEGTDYIHDLNQCISYFSKPFMMLSCDIPSIKSKLINNIINYYNNINNKKEALCVVIEKNNYLGNPTLILNEYDKIPAGINILSPKQGCQTEEIYVVNEPLININTLKDKEIVENIFGGEYKKLNKK</sequence>
<dbReference type="AlphaFoldDB" id="A6UTH2"/>
<dbReference type="OrthoDB" id="9782at2157"/>
<dbReference type="Proteomes" id="UP000001106">
    <property type="component" value="Chromosome"/>
</dbReference>
<dbReference type="NCBIfam" id="NF045495">
    <property type="entry name" value="AdoCbiPCobY_Meth"/>
    <property type="match status" value="1"/>
</dbReference>
<dbReference type="InterPro" id="IPR053669">
    <property type="entry name" value="AdoCbi-P_Guanylyltransferase"/>
</dbReference>
<dbReference type="PANTHER" id="PTHR19136:SF86">
    <property type="entry name" value="ADENOSYLCOBINAMIDE-PHOSPHATE GUANYLYLTRANSFERASE"/>
    <property type="match status" value="1"/>
</dbReference>
<dbReference type="InterPro" id="IPR025877">
    <property type="entry name" value="MobA-like_NTP_Trfase"/>
</dbReference>
<dbReference type="InterPro" id="IPR029044">
    <property type="entry name" value="Nucleotide-diphossugar_trans"/>
</dbReference>